<dbReference type="Gene3D" id="1.10.3330.10">
    <property type="entry name" value="Oxo-4-hydroxy-4-carboxy-5-ureidoimidazoline decarboxylase"/>
    <property type="match status" value="1"/>
</dbReference>
<sequence length="594" mass="65133">MALTITQLNAASPAEALQWLDGVYEHSPWIAEQALAERPFRSLAHLRHALAQAVRNAPQDAQLALIRAHPELAGKAMVANSLTAESTNEQSKAGLAQCTPEEFARIQQLNADYNARFGFPFILAVRGPRGAGLPRQEIIATFARRLDNHPDFERAEALRNIHRIAEIRLNDKFDAEPVLGNDVWDWQENLAQHSDPGFAEKGQLTVTYLTDAHRACAQRISHWMRDCGFDEVEIDAVGNVVGRYHPAPGAAQAKYLMTGSHYDTVRNGGKYDGRLGIFVPMACVRELHRAGKRLPFGIEVIGFAEEEGQRYKATFLGSGALIGHFNPAWLDQKDADGVTMREAMQHAGLCIDDIPKLQRDAAQYLGFIEVHIEQGPVLNELDLPLGVVTSINGGVRYVGEMIGMASHAGTTPMDRRRDAAVAVAELALYIEQRAAKDGDSVGTIGLLNVPGGSINVVPGRCQFSLDLRAPNDPQRDALAKDVLAELARIAERRGMRYTLEESMRAAAAPSAPAWQQRWERAVDAQGVPLFRMPSGAGHDAMKLHEIMPQAMLFVRGLNSGISHNPLESTTNNDMQLAVDAFTHVLQQLSEETPA</sequence>
<dbReference type="InterPro" id="IPR018020">
    <property type="entry name" value="OHCU_decarboxylase"/>
</dbReference>
<dbReference type="Pfam" id="PF01546">
    <property type="entry name" value="Peptidase_M20"/>
    <property type="match status" value="1"/>
</dbReference>
<comment type="subunit">
    <text evidence="3">Homodimer.</text>
</comment>
<protein>
    <submittedName>
        <fullName evidence="9">N-carbamoyl-L-amino-acid hydrolase</fullName>
        <ecNumber evidence="9">3.5.1.87</ecNumber>
    </submittedName>
</protein>
<comment type="caution">
    <text evidence="9">The sequence shown here is derived from an EMBL/GenBank/DDBJ whole genome shotgun (WGS) entry which is preliminary data.</text>
</comment>
<evidence type="ECO:0000313" key="10">
    <source>
        <dbReference type="Proteomes" id="UP000575083"/>
    </source>
</evidence>
<dbReference type="InterPro" id="IPR017580">
    <property type="entry name" value="OHCU_decarboxylase-1"/>
</dbReference>
<evidence type="ECO:0000256" key="4">
    <source>
        <dbReference type="ARBA" id="ARBA00022631"/>
    </source>
</evidence>
<dbReference type="SUPFAM" id="SSF55031">
    <property type="entry name" value="Bacterial exopeptidase dimerisation domain"/>
    <property type="match status" value="1"/>
</dbReference>
<dbReference type="AlphaFoldDB" id="A0A7X0PCL2"/>
<dbReference type="PANTHER" id="PTHR32494">
    <property type="entry name" value="ALLANTOATE DEIMINASE-RELATED"/>
    <property type="match status" value="1"/>
</dbReference>
<evidence type="ECO:0000259" key="8">
    <source>
        <dbReference type="Pfam" id="PF09349"/>
    </source>
</evidence>
<comment type="similarity">
    <text evidence="2">Belongs to the peptidase M20 family.</text>
</comment>
<comment type="cofactor">
    <cofactor evidence="1">
        <name>Mn(2+)</name>
        <dbReference type="ChEBI" id="CHEBI:29035"/>
    </cofactor>
</comment>
<dbReference type="GO" id="GO:0000255">
    <property type="term" value="P:allantoin metabolic process"/>
    <property type="evidence" value="ECO:0007669"/>
    <property type="project" value="InterPro"/>
</dbReference>
<evidence type="ECO:0000256" key="3">
    <source>
        <dbReference type="ARBA" id="ARBA00011738"/>
    </source>
</evidence>
<dbReference type="EMBL" id="JACHLK010000003">
    <property type="protein sequence ID" value="MBB6559450.1"/>
    <property type="molecule type" value="Genomic_DNA"/>
</dbReference>
<dbReference type="GO" id="GO:0019628">
    <property type="term" value="P:urate catabolic process"/>
    <property type="evidence" value="ECO:0007669"/>
    <property type="project" value="UniProtKB-UniPathway"/>
</dbReference>
<name>A0A7X0PCL2_9BURK</name>
<dbReference type="Proteomes" id="UP000575083">
    <property type="component" value="Unassembled WGS sequence"/>
</dbReference>
<feature type="domain" description="Oxo-4-hydroxy-4-carboxy-5-ureidoimidazoline decarboxylase" evidence="8">
    <location>
        <begin position="9"/>
        <end position="170"/>
    </location>
</feature>
<dbReference type="UniPathway" id="UPA00394">
    <property type="reaction ID" value="UER00652"/>
</dbReference>
<dbReference type="GO" id="GO:0006144">
    <property type="term" value="P:purine nucleobase metabolic process"/>
    <property type="evidence" value="ECO:0007669"/>
    <property type="project" value="UniProtKB-KW"/>
</dbReference>
<dbReference type="GO" id="GO:0050538">
    <property type="term" value="F:N-carbamoyl-L-amino-acid hydrolase activity"/>
    <property type="evidence" value="ECO:0007669"/>
    <property type="project" value="UniProtKB-EC"/>
</dbReference>
<dbReference type="EC" id="3.5.1.87" evidence="9"/>
<accession>A0A7X0PCL2</accession>
<dbReference type="GO" id="GO:0046872">
    <property type="term" value="F:metal ion binding"/>
    <property type="evidence" value="ECO:0007669"/>
    <property type="project" value="UniProtKB-KW"/>
</dbReference>
<dbReference type="CDD" id="cd03884">
    <property type="entry name" value="M20_bAS"/>
    <property type="match status" value="1"/>
</dbReference>
<evidence type="ECO:0000256" key="5">
    <source>
        <dbReference type="ARBA" id="ARBA00022723"/>
    </source>
</evidence>
<keyword evidence="6 9" id="KW-0378">Hydrolase</keyword>
<dbReference type="PANTHER" id="PTHR32494:SF19">
    <property type="entry name" value="ALLANTOATE DEIMINASE-RELATED"/>
    <property type="match status" value="1"/>
</dbReference>
<evidence type="ECO:0000256" key="6">
    <source>
        <dbReference type="ARBA" id="ARBA00022801"/>
    </source>
</evidence>
<evidence type="ECO:0000256" key="2">
    <source>
        <dbReference type="ARBA" id="ARBA00006153"/>
    </source>
</evidence>
<organism evidence="9 10">
    <name type="scientific">Acidovorax soli</name>
    <dbReference type="NCBI Taxonomy" id="592050"/>
    <lineage>
        <taxon>Bacteria</taxon>
        <taxon>Pseudomonadati</taxon>
        <taxon>Pseudomonadota</taxon>
        <taxon>Betaproteobacteria</taxon>
        <taxon>Burkholderiales</taxon>
        <taxon>Comamonadaceae</taxon>
        <taxon>Acidovorax</taxon>
    </lineage>
</organism>
<dbReference type="InterPro" id="IPR036778">
    <property type="entry name" value="OHCU_decarboxylase_sf"/>
</dbReference>
<dbReference type="NCBIfam" id="TIGR03164">
    <property type="entry name" value="UHCUDC"/>
    <property type="match status" value="1"/>
</dbReference>
<dbReference type="Gene3D" id="3.40.630.10">
    <property type="entry name" value="Zn peptidases"/>
    <property type="match status" value="1"/>
</dbReference>
<dbReference type="NCBIfam" id="TIGR01879">
    <property type="entry name" value="hydantase"/>
    <property type="match status" value="1"/>
</dbReference>
<evidence type="ECO:0000256" key="1">
    <source>
        <dbReference type="ARBA" id="ARBA00001936"/>
    </source>
</evidence>
<evidence type="ECO:0000313" key="9">
    <source>
        <dbReference type="EMBL" id="MBB6559450.1"/>
    </source>
</evidence>
<dbReference type="RefSeq" id="WP_184856858.1">
    <property type="nucleotide sequence ID" value="NZ_JACHLK010000003.1"/>
</dbReference>
<keyword evidence="10" id="KW-1185">Reference proteome</keyword>
<keyword evidence="4" id="KW-0659">Purine metabolism</keyword>
<reference evidence="9 10" key="1">
    <citation type="submission" date="2020-08" db="EMBL/GenBank/DDBJ databases">
        <title>Functional genomics of gut bacteria from endangered species of beetles.</title>
        <authorList>
            <person name="Carlos-Shanley C."/>
        </authorList>
    </citation>
    <scope>NUCLEOTIDE SEQUENCE [LARGE SCALE GENOMIC DNA]</scope>
    <source>
        <strain evidence="9 10">S00198</strain>
    </source>
</reference>
<dbReference type="SUPFAM" id="SSF158694">
    <property type="entry name" value="UraD-Like"/>
    <property type="match status" value="1"/>
</dbReference>
<gene>
    <name evidence="9" type="ORF">HNP48_002117</name>
</gene>
<proteinExistence type="inferred from homology"/>
<keyword evidence="5" id="KW-0479">Metal-binding</keyword>
<dbReference type="InterPro" id="IPR002933">
    <property type="entry name" value="Peptidase_M20"/>
</dbReference>
<dbReference type="Pfam" id="PF09349">
    <property type="entry name" value="OHCU_decarbox"/>
    <property type="match status" value="1"/>
</dbReference>
<dbReference type="InterPro" id="IPR010158">
    <property type="entry name" value="Amidase_Cbmase"/>
</dbReference>
<dbReference type="SUPFAM" id="SSF53187">
    <property type="entry name" value="Zn-dependent exopeptidases"/>
    <property type="match status" value="1"/>
</dbReference>
<dbReference type="Gene3D" id="3.30.70.360">
    <property type="match status" value="1"/>
</dbReference>
<keyword evidence="7" id="KW-0464">Manganese</keyword>
<dbReference type="GO" id="GO:0016813">
    <property type="term" value="F:hydrolase activity, acting on carbon-nitrogen (but not peptide) bonds, in linear amidines"/>
    <property type="evidence" value="ECO:0007669"/>
    <property type="project" value="InterPro"/>
</dbReference>
<dbReference type="InterPro" id="IPR036264">
    <property type="entry name" value="Bact_exopeptidase_dim_dom"/>
</dbReference>
<evidence type="ECO:0000256" key="7">
    <source>
        <dbReference type="ARBA" id="ARBA00023211"/>
    </source>
</evidence>